<dbReference type="RefSeq" id="WP_090294824.1">
    <property type="nucleotide sequence ID" value="NZ_FNKI01000002.1"/>
</dbReference>
<reference evidence="3" key="1">
    <citation type="submission" date="2016-10" db="EMBL/GenBank/DDBJ databases">
        <authorList>
            <person name="Varghese N."/>
            <person name="Submissions S."/>
        </authorList>
    </citation>
    <scope>NUCLEOTIDE SEQUENCE [LARGE SCALE GENOMIC DNA]</scope>
    <source>
        <strain evidence="3">DSM 25030</strain>
    </source>
</reference>
<dbReference type="AlphaFoldDB" id="A0A1H2RCU2"/>
<evidence type="ECO:0000313" key="2">
    <source>
        <dbReference type="EMBL" id="SDW17286.1"/>
    </source>
</evidence>
<evidence type="ECO:0000313" key="3">
    <source>
        <dbReference type="Proteomes" id="UP000199592"/>
    </source>
</evidence>
<dbReference type="Proteomes" id="UP000199592">
    <property type="component" value="Unassembled WGS sequence"/>
</dbReference>
<accession>A0A1H2RCU2</accession>
<dbReference type="STRING" id="1073328.SAMN05216294_1942"/>
<keyword evidence="3" id="KW-1185">Reference proteome</keyword>
<dbReference type="Pfam" id="PF25056">
    <property type="entry name" value="DUF7793"/>
    <property type="match status" value="1"/>
</dbReference>
<organism evidence="2 3">
    <name type="scientific">Flagellimonas zhangzhouensis</name>
    <dbReference type="NCBI Taxonomy" id="1073328"/>
    <lineage>
        <taxon>Bacteria</taxon>
        <taxon>Pseudomonadati</taxon>
        <taxon>Bacteroidota</taxon>
        <taxon>Flavobacteriia</taxon>
        <taxon>Flavobacteriales</taxon>
        <taxon>Flavobacteriaceae</taxon>
        <taxon>Flagellimonas</taxon>
    </lineage>
</organism>
<name>A0A1H2RCU2_9FLAO</name>
<sequence>MKKTHENTYTVYLLTDRLIHIIYKKAPCIDLKAAQVIVMDRMQLQEGREMPVLCDIREVRNINKAARDYLALEGSLWIEKLAFLIDPPVTDMISSIYLDTHAQKVPTQSFDNKSEALAFLGIEEKDGN</sequence>
<dbReference type="Gene3D" id="3.40.970.30">
    <property type="entry name" value="yp_829618.1 like domains"/>
    <property type="match status" value="1"/>
</dbReference>
<evidence type="ECO:0000259" key="1">
    <source>
        <dbReference type="Pfam" id="PF25056"/>
    </source>
</evidence>
<protein>
    <recommendedName>
        <fullName evidence="1">DUF7793 domain-containing protein</fullName>
    </recommendedName>
</protein>
<feature type="domain" description="DUF7793" evidence="1">
    <location>
        <begin position="13"/>
        <end position="120"/>
    </location>
</feature>
<dbReference type="OrthoDB" id="957652at2"/>
<proteinExistence type="predicted"/>
<gene>
    <name evidence="2" type="ORF">SAMN04487892_0592</name>
</gene>
<dbReference type="EMBL" id="FNMY01000001">
    <property type="protein sequence ID" value="SDW17286.1"/>
    <property type="molecule type" value="Genomic_DNA"/>
</dbReference>
<dbReference type="InterPro" id="IPR056695">
    <property type="entry name" value="DUF7793"/>
</dbReference>